<dbReference type="STRING" id="200904.GCA_900168775_00404"/>
<comment type="caution">
    <text evidence="1">The sequence shown here is derived from an EMBL/GenBank/DDBJ whole genome shotgun (WGS) entry which is preliminary data.</text>
</comment>
<evidence type="ECO:0000313" key="2">
    <source>
        <dbReference type="Proteomes" id="UP000252254"/>
    </source>
</evidence>
<name>A0A366EDA2_9BACI</name>
<dbReference type="AlphaFoldDB" id="A0A366EDA2"/>
<evidence type="ECO:0000313" key="1">
    <source>
        <dbReference type="EMBL" id="RBP00367.1"/>
    </source>
</evidence>
<gene>
    <name evidence="1" type="ORF">DES48_102128</name>
</gene>
<protein>
    <submittedName>
        <fullName evidence="1">Uncharacterized protein</fullName>
    </submittedName>
</protein>
<proteinExistence type="predicted"/>
<organism evidence="1 2">
    <name type="scientific">Paraliobacillus ryukyuensis</name>
    <dbReference type="NCBI Taxonomy" id="200904"/>
    <lineage>
        <taxon>Bacteria</taxon>
        <taxon>Bacillati</taxon>
        <taxon>Bacillota</taxon>
        <taxon>Bacilli</taxon>
        <taxon>Bacillales</taxon>
        <taxon>Bacillaceae</taxon>
        <taxon>Paraliobacillus</taxon>
    </lineage>
</organism>
<accession>A0A366EDA2</accession>
<dbReference type="Proteomes" id="UP000252254">
    <property type="component" value="Unassembled WGS sequence"/>
</dbReference>
<sequence>MNWLKRLFTPKRCYVCGQKATNPQVYLDDQGKKVYVCYKCVPYAERRALRKP</sequence>
<reference evidence="1 2" key="1">
    <citation type="submission" date="2018-06" db="EMBL/GenBank/DDBJ databases">
        <title>Genomic Encyclopedia of Type Strains, Phase IV (KMG-IV): sequencing the most valuable type-strain genomes for metagenomic binning, comparative biology and taxonomic classification.</title>
        <authorList>
            <person name="Goeker M."/>
        </authorList>
    </citation>
    <scope>NUCLEOTIDE SEQUENCE [LARGE SCALE GENOMIC DNA]</scope>
    <source>
        <strain evidence="1 2">DSM 15140</strain>
    </source>
</reference>
<keyword evidence="2" id="KW-1185">Reference proteome</keyword>
<dbReference type="EMBL" id="QNRI01000002">
    <property type="protein sequence ID" value="RBP00367.1"/>
    <property type="molecule type" value="Genomic_DNA"/>
</dbReference>